<organism evidence="1 2">
    <name type="scientific">Lepeophtheirus salmonis</name>
    <name type="common">Salmon louse</name>
    <name type="synonym">Caligus salmonis</name>
    <dbReference type="NCBI Taxonomy" id="72036"/>
    <lineage>
        <taxon>Eukaryota</taxon>
        <taxon>Metazoa</taxon>
        <taxon>Ecdysozoa</taxon>
        <taxon>Arthropoda</taxon>
        <taxon>Crustacea</taxon>
        <taxon>Multicrustacea</taxon>
        <taxon>Hexanauplia</taxon>
        <taxon>Copepoda</taxon>
        <taxon>Siphonostomatoida</taxon>
        <taxon>Caligidae</taxon>
        <taxon>Lepeophtheirus</taxon>
    </lineage>
</organism>
<evidence type="ECO:0000313" key="1">
    <source>
        <dbReference type="EMBL" id="CAF2780709.1"/>
    </source>
</evidence>
<name>A0A7R8H129_LEPSM</name>
<dbReference type="EMBL" id="HG994580">
    <property type="protein sequence ID" value="CAF2780709.1"/>
    <property type="molecule type" value="Genomic_DNA"/>
</dbReference>
<sequence>MTGNTLLLFNQWFDVMNSRIPVVSKNPLKGEFGLHIEEHLTILDGMLDFMNFMQLDDSTLSTSTVDDRNSNKYAKTCGANKKEKGQTALATWNNCFNPLDKGPLLLP</sequence>
<accession>A0A7R8H129</accession>
<reference evidence="1" key="1">
    <citation type="submission" date="2021-02" db="EMBL/GenBank/DDBJ databases">
        <authorList>
            <person name="Bekaert M."/>
        </authorList>
    </citation>
    <scope>NUCLEOTIDE SEQUENCE</scope>
    <source>
        <strain evidence="1">IoA-00</strain>
    </source>
</reference>
<keyword evidence="2" id="KW-1185">Reference proteome</keyword>
<dbReference type="Proteomes" id="UP000675881">
    <property type="component" value="Chromosome 1"/>
</dbReference>
<protein>
    <submittedName>
        <fullName evidence="1">(salmon louse) hypothetical protein</fullName>
    </submittedName>
</protein>
<evidence type="ECO:0000313" key="2">
    <source>
        <dbReference type="Proteomes" id="UP000675881"/>
    </source>
</evidence>
<proteinExistence type="predicted"/>
<gene>
    <name evidence="1" type="ORF">LSAA_548</name>
</gene>
<dbReference type="AlphaFoldDB" id="A0A7R8H129"/>